<dbReference type="PANTHER" id="PTHR33021">
    <property type="entry name" value="BLUE COPPER PROTEIN"/>
    <property type="match status" value="1"/>
</dbReference>
<evidence type="ECO:0000259" key="8">
    <source>
        <dbReference type="PROSITE" id="PS51485"/>
    </source>
</evidence>
<dbReference type="OrthoDB" id="2012289at2759"/>
<dbReference type="InterPro" id="IPR039391">
    <property type="entry name" value="Phytocyanin-like"/>
</dbReference>
<evidence type="ECO:0000256" key="6">
    <source>
        <dbReference type="SAM" id="Phobius"/>
    </source>
</evidence>
<keyword evidence="6" id="KW-1133">Transmembrane helix</keyword>
<dbReference type="Gene3D" id="2.60.40.420">
    <property type="entry name" value="Cupredoxins - blue copper proteins"/>
    <property type="match status" value="1"/>
</dbReference>
<dbReference type="InterPro" id="IPR008972">
    <property type="entry name" value="Cupredoxin"/>
</dbReference>
<evidence type="ECO:0000313" key="9">
    <source>
        <dbReference type="Proteomes" id="UP000790787"/>
    </source>
</evidence>
<evidence type="ECO:0000256" key="3">
    <source>
        <dbReference type="ARBA" id="ARBA00023180"/>
    </source>
</evidence>
<dbReference type="PROSITE" id="PS51485">
    <property type="entry name" value="PHYTOCYANIN"/>
    <property type="match status" value="1"/>
</dbReference>
<feature type="domain" description="Phytocyanin" evidence="8">
    <location>
        <begin position="20"/>
        <end position="118"/>
    </location>
</feature>
<evidence type="ECO:0000256" key="1">
    <source>
        <dbReference type="ARBA" id="ARBA00022729"/>
    </source>
</evidence>
<comment type="function">
    <text evidence="5">May act as a carbohydrate transporter.</text>
</comment>
<dbReference type="PaxDb" id="4097-A0A1S3XQS1"/>
<dbReference type="KEGG" id="nta:107767666"/>
<dbReference type="FunFam" id="2.60.40.420:FF:000018">
    <property type="entry name" value="Lamin-like protein"/>
    <property type="match status" value="1"/>
</dbReference>
<keyword evidence="1 7" id="KW-0732">Signal</keyword>
<gene>
    <name evidence="10" type="primary">LOC107767666</name>
</gene>
<dbReference type="RefSeq" id="XP_016442229.1">
    <property type="nucleotide sequence ID" value="XM_016586743.1"/>
</dbReference>
<dbReference type="AlphaFoldDB" id="A0A1S3XQS1"/>
<evidence type="ECO:0000256" key="2">
    <source>
        <dbReference type="ARBA" id="ARBA00023157"/>
    </source>
</evidence>
<keyword evidence="6" id="KW-0812">Transmembrane</keyword>
<dbReference type="Proteomes" id="UP000790787">
    <property type="component" value="Chromosome 6"/>
</dbReference>
<dbReference type="GO" id="GO:0005886">
    <property type="term" value="C:plasma membrane"/>
    <property type="evidence" value="ECO:0000318"/>
    <property type="project" value="GO_Central"/>
</dbReference>
<protein>
    <submittedName>
        <fullName evidence="10">Early nodulin-like protein 17</fullName>
    </submittedName>
    <submittedName>
        <fullName evidence="10">Lamin-like protein</fullName>
    </submittedName>
</protein>
<evidence type="ECO:0000256" key="7">
    <source>
        <dbReference type="SAM" id="SignalP"/>
    </source>
</evidence>
<proteinExistence type="inferred from homology"/>
<evidence type="ECO:0000256" key="5">
    <source>
        <dbReference type="ARBA" id="ARBA00037626"/>
    </source>
</evidence>
<keyword evidence="6" id="KW-0472">Membrane</keyword>
<sequence length="166" mass="18015">MALSVLFFLLLAAAATVNATDHIVGANKGWNPGINYTLWANNQTFYAGDYISFRYQKSQYNVFLVNKTGYDNCTIEGALGNWTGGKDFIMLNKTQRYYFICGTGGCFNGMKVSVVVHPLPSPPKSAISAEHSSKKSAAPVAARGFGSLLATSFGLFGLILYDSIWT</sequence>
<dbReference type="SMR" id="A0A1S3XQS1"/>
<reference evidence="10" key="2">
    <citation type="submission" date="2025-08" db="UniProtKB">
        <authorList>
            <consortium name="RefSeq"/>
        </authorList>
    </citation>
    <scope>IDENTIFICATION</scope>
    <source>
        <tissue evidence="10">Leaf</tissue>
    </source>
</reference>
<keyword evidence="3" id="KW-0325">Glycoprotein</keyword>
<feature type="chain" id="PRO_5010171890" evidence="7">
    <location>
        <begin position="20"/>
        <end position="166"/>
    </location>
</feature>
<keyword evidence="2" id="KW-1015">Disulfide bond</keyword>
<name>A0A1S3XQS1_TOBAC</name>
<dbReference type="OMA" id="CADATDH"/>
<dbReference type="InterPro" id="IPR003245">
    <property type="entry name" value="Phytocyanin_dom"/>
</dbReference>
<dbReference type="STRING" id="4097.A0A1S3XQS1"/>
<feature type="signal peptide" evidence="7">
    <location>
        <begin position="1"/>
        <end position="19"/>
    </location>
</feature>
<dbReference type="GeneID" id="107767666"/>
<feature type="transmembrane region" description="Helical" evidence="6">
    <location>
        <begin position="97"/>
        <end position="119"/>
    </location>
</feature>
<dbReference type="GO" id="GO:0009055">
    <property type="term" value="F:electron transfer activity"/>
    <property type="evidence" value="ECO:0007669"/>
    <property type="project" value="InterPro"/>
</dbReference>
<accession>A0A1S3XQS1</accession>
<dbReference type="RefSeq" id="XP_016442229.1">
    <property type="nucleotide sequence ID" value="XM_016586743.2"/>
</dbReference>
<feature type="transmembrane region" description="Helical" evidence="6">
    <location>
        <begin position="140"/>
        <end position="161"/>
    </location>
</feature>
<dbReference type="SUPFAM" id="SSF49503">
    <property type="entry name" value="Cupredoxins"/>
    <property type="match status" value="1"/>
</dbReference>
<comment type="similarity">
    <text evidence="4">Belongs to the early nodulin-like (ENODL) family.</text>
</comment>
<keyword evidence="9" id="KW-1185">Reference proteome</keyword>
<evidence type="ECO:0000256" key="4">
    <source>
        <dbReference type="ARBA" id="ARBA00035011"/>
    </source>
</evidence>
<dbReference type="PANTHER" id="PTHR33021:SF423">
    <property type="entry name" value="LAMIN-LIKE PROTEIN"/>
    <property type="match status" value="1"/>
</dbReference>
<reference evidence="9" key="1">
    <citation type="journal article" date="2014" name="Nat. Commun.">
        <title>The tobacco genome sequence and its comparison with those of tomato and potato.</title>
        <authorList>
            <person name="Sierro N."/>
            <person name="Battey J.N."/>
            <person name="Ouadi S."/>
            <person name="Bakaher N."/>
            <person name="Bovet L."/>
            <person name="Willig A."/>
            <person name="Goepfert S."/>
            <person name="Peitsch M.C."/>
            <person name="Ivanov N.V."/>
        </authorList>
    </citation>
    <scope>NUCLEOTIDE SEQUENCE [LARGE SCALE GENOMIC DNA]</scope>
</reference>
<dbReference type="Pfam" id="PF02298">
    <property type="entry name" value="Cu_bind_like"/>
    <property type="match status" value="1"/>
</dbReference>
<evidence type="ECO:0000313" key="10">
    <source>
        <dbReference type="RefSeq" id="XP_016442229.1"/>
    </source>
</evidence>
<organism evidence="9 10">
    <name type="scientific">Nicotiana tabacum</name>
    <name type="common">Common tobacco</name>
    <dbReference type="NCBI Taxonomy" id="4097"/>
    <lineage>
        <taxon>Eukaryota</taxon>
        <taxon>Viridiplantae</taxon>
        <taxon>Streptophyta</taxon>
        <taxon>Embryophyta</taxon>
        <taxon>Tracheophyta</taxon>
        <taxon>Spermatophyta</taxon>
        <taxon>Magnoliopsida</taxon>
        <taxon>eudicotyledons</taxon>
        <taxon>Gunneridae</taxon>
        <taxon>Pentapetalae</taxon>
        <taxon>asterids</taxon>
        <taxon>lamiids</taxon>
        <taxon>Solanales</taxon>
        <taxon>Solanaceae</taxon>
        <taxon>Nicotianoideae</taxon>
        <taxon>Nicotianeae</taxon>
        <taxon>Nicotiana</taxon>
    </lineage>
</organism>